<proteinExistence type="predicted"/>
<dbReference type="EMBL" id="CAADFO010000067">
    <property type="protein sequence ID" value="VFK30567.1"/>
    <property type="molecule type" value="Genomic_DNA"/>
</dbReference>
<gene>
    <name evidence="1" type="ORF">BECKMB1821G_GA0114241_10673</name>
    <name evidence="3" type="ORF">BECKMB1821H_GA0114242_10893</name>
    <name evidence="2" type="ORF">BECKMB1821I_GA0114274_10873</name>
</gene>
<name>A0A450XMS6_9GAMM</name>
<evidence type="ECO:0000313" key="1">
    <source>
        <dbReference type="EMBL" id="VFK30567.1"/>
    </source>
</evidence>
<organism evidence="1">
    <name type="scientific">Candidatus Kentrum sp. MB</name>
    <dbReference type="NCBI Taxonomy" id="2138164"/>
    <lineage>
        <taxon>Bacteria</taxon>
        <taxon>Pseudomonadati</taxon>
        <taxon>Pseudomonadota</taxon>
        <taxon>Gammaproteobacteria</taxon>
        <taxon>Candidatus Kentrum</taxon>
    </lineage>
</organism>
<reference evidence="1" key="1">
    <citation type="submission" date="2019-02" db="EMBL/GenBank/DDBJ databases">
        <authorList>
            <person name="Gruber-Vodicka R. H."/>
            <person name="Seah K. B. B."/>
        </authorList>
    </citation>
    <scope>NUCLEOTIDE SEQUENCE</scope>
    <source>
        <strain evidence="1">BECK_BZ197</strain>
        <strain evidence="3">BECK_BZ198</strain>
        <strain evidence="2">BECK_BZ199</strain>
    </source>
</reference>
<evidence type="ECO:0000313" key="3">
    <source>
        <dbReference type="EMBL" id="VFK77001.1"/>
    </source>
</evidence>
<sequence length="108" mass="12772">MSASFRDRAERQRVGFIKRITSATKINIRIQRFQIRMIDPSITCVYMPCWVMIRNELPRVHLSLTMFSPVLMRGRKIRAEISFLVLLIKERERYLCGIDVLSIISKQD</sequence>
<protein>
    <submittedName>
        <fullName evidence="1">Uncharacterized protein</fullName>
    </submittedName>
</protein>
<dbReference type="EMBL" id="CAADGH010000089">
    <property type="protein sequence ID" value="VFK77001.1"/>
    <property type="molecule type" value="Genomic_DNA"/>
</dbReference>
<dbReference type="EMBL" id="CAADFQ010000087">
    <property type="protein sequence ID" value="VFK34847.1"/>
    <property type="molecule type" value="Genomic_DNA"/>
</dbReference>
<dbReference type="AlphaFoldDB" id="A0A450XMS6"/>
<evidence type="ECO:0000313" key="2">
    <source>
        <dbReference type="EMBL" id="VFK34847.1"/>
    </source>
</evidence>
<accession>A0A450XMS6</accession>